<organism evidence="1 2">
    <name type="scientific">Sphingopyxis italica</name>
    <dbReference type="NCBI Taxonomy" id="1129133"/>
    <lineage>
        <taxon>Bacteria</taxon>
        <taxon>Pseudomonadati</taxon>
        <taxon>Pseudomonadota</taxon>
        <taxon>Alphaproteobacteria</taxon>
        <taxon>Sphingomonadales</taxon>
        <taxon>Sphingomonadaceae</taxon>
        <taxon>Sphingopyxis</taxon>
    </lineage>
</organism>
<sequence>MTPPLTIAVKRIHEPAGPEDGTRFLVDRLWPRGVSKEKAALTAWLKPLSPSDGLRAEFHHAAAHSDAAWDDFRKEYFAALDAGGDEVAAALAELDAAMKPGPVTLVYAAKDEERNNAVALREWLERR</sequence>
<dbReference type="Proteomes" id="UP000535078">
    <property type="component" value="Unassembled WGS sequence"/>
</dbReference>
<dbReference type="EMBL" id="JAATIT010000004">
    <property type="protein sequence ID" value="NJB90992.1"/>
    <property type="molecule type" value="Genomic_DNA"/>
</dbReference>
<dbReference type="PANTHER" id="PTHR36849:SF1">
    <property type="entry name" value="CYTOPLASMIC PROTEIN"/>
    <property type="match status" value="1"/>
</dbReference>
<protein>
    <submittedName>
        <fullName evidence="1">Uncharacterized protein YeaO (DUF488 family)</fullName>
    </submittedName>
</protein>
<dbReference type="RefSeq" id="WP_167922349.1">
    <property type="nucleotide sequence ID" value="NZ_JAATIT010000004.1"/>
</dbReference>
<dbReference type="PANTHER" id="PTHR36849">
    <property type="entry name" value="CYTOPLASMIC PROTEIN-RELATED"/>
    <property type="match status" value="1"/>
</dbReference>
<keyword evidence="2" id="KW-1185">Reference proteome</keyword>
<proteinExistence type="predicted"/>
<evidence type="ECO:0000313" key="2">
    <source>
        <dbReference type="Proteomes" id="UP000535078"/>
    </source>
</evidence>
<dbReference type="AlphaFoldDB" id="A0A7X6BAL1"/>
<gene>
    <name evidence="1" type="ORF">GGR90_003194</name>
</gene>
<dbReference type="Pfam" id="PF22752">
    <property type="entry name" value="DUF488-N3i"/>
    <property type="match status" value="1"/>
</dbReference>
<comment type="caution">
    <text evidence="1">The sequence shown here is derived from an EMBL/GenBank/DDBJ whole genome shotgun (WGS) entry which is preliminary data.</text>
</comment>
<dbReference type="InterPro" id="IPR052552">
    <property type="entry name" value="YeaO-like"/>
</dbReference>
<evidence type="ECO:0000313" key="1">
    <source>
        <dbReference type="EMBL" id="NJB90992.1"/>
    </source>
</evidence>
<accession>A0A7X6BAL1</accession>
<reference evidence="1 2" key="1">
    <citation type="submission" date="2020-03" db="EMBL/GenBank/DDBJ databases">
        <title>Genomic Encyclopedia of Type Strains, Phase IV (KMG-IV): sequencing the most valuable type-strain genomes for metagenomic binning, comparative biology and taxonomic classification.</title>
        <authorList>
            <person name="Goeker M."/>
        </authorList>
    </citation>
    <scope>NUCLEOTIDE SEQUENCE [LARGE SCALE GENOMIC DNA]</scope>
    <source>
        <strain evidence="1 2">DSM 25229</strain>
    </source>
</reference>
<name>A0A7X6BAL1_9SPHN</name>